<feature type="domain" description="Lantibiotic dehydratase N-terminal" evidence="1">
    <location>
        <begin position="39"/>
        <end position="664"/>
    </location>
</feature>
<sequence>MIKSSFKAQPFLVRNTILSPNDKRSFTEYTQVIETVSKNKVFLEQLLLANPKLYNVMQKYNAGLLKKKRVKKLFESIYKYYKRSYLRSTPFGLFSETSIGVFSKSSQYKLMGKTTKGIRLDTQWLIRLVHKMEVDFSKKLSFTRNNANYKFGDRVFQVYTINSSELEEVNIKYTNVYQIISEFCENDYQKYEDICETVTLCYGDEYRELSEQYLGSLIVNHYLISNLQKDLLSDFSWDTFLTKVEAIDEDKKYIIPLKKVQKFIQEYSEIEIGEGIEKLKEIYQEMSQILENDNYIQIDLISDSEINFDVKQKQQLEHLAEFLGNTTKSVRRTYLDDYKDKFIEKYGVDQEVQITELFDSTFGIGAPYNYNHPRNDFYESEPSTLYYSEEEREKYLSMYIEAIKNHNVINLDDLESHYQKMDLEKKSELQGLELFLNLAKEYEKDIFILGDIVGNNNLGGASGRFSALSPELTSYHRTIVDSVERENENKEITSCEIVFLPENIRHANVMHTSIMRRKVLPFFTSTSHNEVQLTNIYIGIDEKEKFYARDISTQEVLKFYITNMYNKTLFSNELRFLYEISLDDKFGNLPWELIYRDFDYVPRLVFDEIVISPAKWKIWGRDVNNKMTIRELIQSKEIPKEFYIVNGDNKVYLSQENPLDMEILESAIKKSSKRKDFIELQEYFEDENIINKGQKGRVADVVVPFIRTRALGNEGRAFIREKRVSVERREKLPFNEWLYLKLYVSINRQNEFLLSYLPDIQKIVANLGGNLFFLRYTDPKPHIRLRIKCSDLFLAYGSILEILKRSQKNRIMSTFDISIYDQEVERYGGFDTLELSEAIFCADSKIIPNLLTLIKDTNNDWKVDDVSILVNYLYLKCFFQNDNKKILNFLNLVSPKKVKENVNEKIEHYLKLLKVDNLGDQIFYDKNFKELKHAIKNLFLKMIAQDSELQKVYSIIDSIIHVHNNRLIGIERDKEKLIYYTLQRLFVSEEYMK</sequence>
<dbReference type="EMBL" id="LKLN01000038">
    <property type="protein sequence ID" value="KSU05894.1"/>
    <property type="molecule type" value="Genomic_DNA"/>
</dbReference>
<accession>A0A0V8CX54</accession>
<evidence type="ECO:0000259" key="1">
    <source>
        <dbReference type="Pfam" id="PF04738"/>
    </source>
</evidence>
<dbReference type="Proteomes" id="UP000053058">
    <property type="component" value="Unassembled WGS sequence"/>
</dbReference>
<reference evidence="4" key="1">
    <citation type="submission" date="2015-10" db="EMBL/GenBank/DDBJ databases">
        <title>Draft Genome Sequences of 11 Lactococcus lactis subspecies cremoris strains.</title>
        <authorList>
            <person name="Wels M."/>
            <person name="Backus L."/>
            <person name="Boekhorst J."/>
            <person name="Dijkstra A."/>
            <person name="Beerthuizen M."/>
            <person name="Kelly W."/>
            <person name="Siezen R."/>
            <person name="Bachmann H."/>
            <person name="Van Hijum S."/>
        </authorList>
    </citation>
    <scope>NUCLEOTIDE SEQUENCE [LARGE SCALE GENOMIC DNA]</scope>
    <source>
        <strain evidence="4">KF282</strain>
    </source>
</reference>
<dbReference type="AlphaFoldDB" id="A0A0V8CX54"/>
<evidence type="ECO:0000313" key="3">
    <source>
        <dbReference type="EMBL" id="KSU05894.1"/>
    </source>
</evidence>
<protein>
    <submittedName>
        <fullName evidence="3">Lanthionine biosynthesis protein LanB</fullName>
    </submittedName>
</protein>
<evidence type="ECO:0000313" key="4">
    <source>
        <dbReference type="Proteomes" id="UP000053058"/>
    </source>
</evidence>
<gene>
    <name evidence="3" type="ORF">KF282_1324</name>
</gene>
<dbReference type="PATRIC" id="fig|1360.105.peg.1764"/>
<organism evidence="3 4">
    <name type="scientific">Lactococcus lactis subsp. lactis</name>
    <name type="common">Streptococcus lactis</name>
    <dbReference type="NCBI Taxonomy" id="1360"/>
    <lineage>
        <taxon>Bacteria</taxon>
        <taxon>Bacillati</taxon>
        <taxon>Bacillota</taxon>
        <taxon>Bacilli</taxon>
        <taxon>Lactobacillales</taxon>
        <taxon>Streptococcaceae</taxon>
        <taxon>Lactococcus</taxon>
    </lineage>
</organism>
<evidence type="ECO:0000259" key="2">
    <source>
        <dbReference type="Pfam" id="PF14028"/>
    </source>
</evidence>
<dbReference type="InterPro" id="IPR023809">
    <property type="entry name" value="Thiopep_bacteriocin_synth_dom"/>
</dbReference>
<dbReference type="NCBIfam" id="TIGR03891">
    <property type="entry name" value="thiopep_ocin"/>
    <property type="match status" value="1"/>
</dbReference>
<dbReference type="InterPro" id="IPR006827">
    <property type="entry name" value="Lant_deHydtase_N"/>
</dbReference>
<feature type="domain" description="Thiopeptide-type bacteriocin biosynthesis" evidence="2">
    <location>
        <begin position="737"/>
        <end position="984"/>
    </location>
</feature>
<name>A0A0V8CX54_LACLL</name>
<dbReference type="RefSeq" id="WP_058219589.1">
    <property type="nucleotide sequence ID" value="NZ_LKLN01000038.1"/>
</dbReference>
<dbReference type="Pfam" id="PF14028">
    <property type="entry name" value="Lant_dehydr_C"/>
    <property type="match status" value="1"/>
</dbReference>
<comment type="caution">
    <text evidence="3">The sequence shown here is derived from an EMBL/GenBank/DDBJ whole genome shotgun (WGS) entry which is preliminary data.</text>
</comment>
<proteinExistence type="predicted"/>
<dbReference type="Pfam" id="PF04738">
    <property type="entry name" value="Lant_dehydr_N"/>
    <property type="match status" value="1"/>
</dbReference>